<evidence type="ECO:0000256" key="1">
    <source>
        <dbReference type="SAM" id="MobiDB-lite"/>
    </source>
</evidence>
<evidence type="ECO:0000313" key="2">
    <source>
        <dbReference type="EMBL" id="OCB57642.1"/>
    </source>
</evidence>
<reference evidence="2 3" key="1">
    <citation type="submission" date="2016-06" db="EMBL/GenBank/DDBJ databases">
        <authorList>
            <person name="Kjaerup R.B."/>
            <person name="Dalgaard T.S."/>
            <person name="Juul-Madsen H.R."/>
        </authorList>
    </citation>
    <scope>NUCLEOTIDE SEQUENCE [LARGE SCALE GENOMIC DNA]</scope>
    <source>
        <strain evidence="2 3">E3012</strain>
    </source>
</reference>
<feature type="compositionally biased region" description="Polar residues" evidence="1">
    <location>
        <begin position="89"/>
        <end position="99"/>
    </location>
</feature>
<dbReference type="RefSeq" id="WP_065480344.1">
    <property type="nucleotide sequence ID" value="NZ_MBEE01000080.1"/>
</dbReference>
<dbReference type="AlphaFoldDB" id="A0A1B9DA53"/>
<feature type="region of interest" description="Disordered" evidence="1">
    <location>
        <begin position="78"/>
        <end position="101"/>
    </location>
</feature>
<name>A0A1B9DA53_MYCMA</name>
<dbReference type="Proteomes" id="UP000092683">
    <property type="component" value="Unassembled WGS sequence"/>
</dbReference>
<accession>A0A1B9DA53</accession>
<protein>
    <recommendedName>
        <fullName evidence="4">Head-to-tail adaptor</fullName>
    </recommendedName>
</protein>
<evidence type="ECO:0008006" key="4">
    <source>
        <dbReference type="Google" id="ProtNLM"/>
    </source>
</evidence>
<dbReference type="EMBL" id="MBEE01000080">
    <property type="protein sequence ID" value="OCB57642.1"/>
    <property type="molecule type" value="Genomic_DNA"/>
</dbReference>
<sequence>MGRFVQPADVTDRYEGTFPADRSTWLDKRIDDVEADLILMVPSLDVTDVGQIAPTRLQKVVALVADKVLELYRNPERARTRTETAGPYSDSTTFDSGRTGTRGYFTDDEVANIRLRTKRSNLGVAHVKPSIPRDPRDPLHPW</sequence>
<dbReference type="OrthoDB" id="4715018at2"/>
<gene>
    <name evidence="2" type="ORF">A5677_16895</name>
</gene>
<evidence type="ECO:0000313" key="3">
    <source>
        <dbReference type="Proteomes" id="UP000092683"/>
    </source>
</evidence>
<comment type="caution">
    <text evidence="2">The sequence shown here is derived from an EMBL/GenBank/DDBJ whole genome shotgun (WGS) entry which is preliminary data.</text>
</comment>
<proteinExistence type="predicted"/>
<organism evidence="2 3">
    <name type="scientific">Mycobacterium malmoense</name>
    <dbReference type="NCBI Taxonomy" id="1780"/>
    <lineage>
        <taxon>Bacteria</taxon>
        <taxon>Bacillati</taxon>
        <taxon>Actinomycetota</taxon>
        <taxon>Actinomycetes</taxon>
        <taxon>Mycobacteriales</taxon>
        <taxon>Mycobacteriaceae</taxon>
        <taxon>Mycobacterium</taxon>
    </lineage>
</organism>